<organism evidence="8 9">
    <name type="scientific">Lactarius akahatsu</name>
    <dbReference type="NCBI Taxonomy" id="416441"/>
    <lineage>
        <taxon>Eukaryota</taxon>
        <taxon>Fungi</taxon>
        <taxon>Dikarya</taxon>
        <taxon>Basidiomycota</taxon>
        <taxon>Agaricomycotina</taxon>
        <taxon>Agaricomycetes</taxon>
        <taxon>Russulales</taxon>
        <taxon>Russulaceae</taxon>
        <taxon>Lactarius</taxon>
    </lineage>
</organism>
<feature type="transmembrane region" description="Helical" evidence="6">
    <location>
        <begin position="129"/>
        <end position="149"/>
    </location>
</feature>
<evidence type="ECO:0000256" key="4">
    <source>
        <dbReference type="ARBA" id="ARBA00023136"/>
    </source>
</evidence>
<comment type="caution">
    <text evidence="8">The sequence shown here is derived from an EMBL/GenBank/DDBJ whole genome shotgun (WGS) entry which is preliminary data.</text>
</comment>
<keyword evidence="4 6" id="KW-0472">Membrane</keyword>
<comment type="subcellular location">
    <subcellularLocation>
        <location evidence="1">Membrane</location>
        <topology evidence="1">Multi-pass membrane protein</topology>
    </subcellularLocation>
</comment>
<evidence type="ECO:0000313" key="9">
    <source>
        <dbReference type="Proteomes" id="UP001201163"/>
    </source>
</evidence>
<evidence type="ECO:0000259" key="7">
    <source>
        <dbReference type="Pfam" id="PF00892"/>
    </source>
</evidence>
<feature type="transmembrane region" description="Helical" evidence="6">
    <location>
        <begin position="155"/>
        <end position="174"/>
    </location>
</feature>
<evidence type="ECO:0000256" key="6">
    <source>
        <dbReference type="SAM" id="Phobius"/>
    </source>
</evidence>
<keyword evidence="9" id="KW-1185">Reference proteome</keyword>
<dbReference type="PANTHER" id="PTHR22911:SF6">
    <property type="entry name" value="SOLUTE CARRIER FAMILY 35 MEMBER G1"/>
    <property type="match status" value="1"/>
</dbReference>
<feature type="domain" description="EamA" evidence="7">
    <location>
        <begin position="74"/>
        <end position="197"/>
    </location>
</feature>
<feature type="transmembrane region" description="Helical" evidence="6">
    <location>
        <begin position="186"/>
        <end position="203"/>
    </location>
</feature>
<evidence type="ECO:0000256" key="5">
    <source>
        <dbReference type="SAM" id="MobiDB-lite"/>
    </source>
</evidence>
<name>A0AAD4LD97_9AGAM</name>
<dbReference type="AlphaFoldDB" id="A0AAD4LD97"/>
<dbReference type="GO" id="GO:0016020">
    <property type="term" value="C:membrane"/>
    <property type="evidence" value="ECO:0007669"/>
    <property type="project" value="UniProtKB-SubCell"/>
</dbReference>
<reference evidence="8" key="1">
    <citation type="submission" date="2022-01" db="EMBL/GenBank/DDBJ databases">
        <title>Comparative genomics reveals a dynamic genome evolution in the ectomycorrhizal milk-cap (Lactarius) mushrooms.</title>
        <authorList>
            <consortium name="DOE Joint Genome Institute"/>
            <person name="Lebreton A."/>
            <person name="Tang N."/>
            <person name="Kuo A."/>
            <person name="LaButti K."/>
            <person name="Drula E."/>
            <person name="Barry K."/>
            <person name="Clum A."/>
            <person name="Lipzen A."/>
            <person name="Mousain D."/>
            <person name="Ng V."/>
            <person name="Wang R."/>
            <person name="Wang X."/>
            <person name="Dai Y."/>
            <person name="Henrissat B."/>
            <person name="Grigoriev I.V."/>
            <person name="Guerin-Laguette A."/>
            <person name="Yu F."/>
            <person name="Martin F.M."/>
        </authorList>
    </citation>
    <scope>NUCLEOTIDE SEQUENCE</scope>
    <source>
        <strain evidence="8">QP</strain>
    </source>
</reference>
<dbReference type="PANTHER" id="PTHR22911">
    <property type="entry name" value="ACYL-MALONYL CONDENSING ENZYME-RELATED"/>
    <property type="match status" value="1"/>
</dbReference>
<proteinExistence type="predicted"/>
<keyword evidence="3 6" id="KW-1133">Transmembrane helix</keyword>
<dbReference type="SUPFAM" id="SSF103481">
    <property type="entry name" value="Multidrug resistance efflux transporter EmrE"/>
    <property type="match status" value="2"/>
</dbReference>
<feature type="domain" description="EamA" evidence="7">
    <location>
        <begin position="269"/>
        <end position="335"/>
    </location>
</feature>
<feature type="transmembrane region" description="Helical" evidence="6">
    <location>
        <begin position="300"/>
        <end position="318"/>
    </location>
</feature>
<accession>A0AAD4LD97</accession>
<dbReference type="Proteomes" id="UP001201163">
    <property type="component" value="Unassembled WGS sequence"/>
</dbReference>
<evidence type="ECO:0000256" key="3">
    <source>
        <dbReference type="ARBA" id="ARBA00022989"/>
    </source>
</evidence>
<evidence type="ECO:0000256" key="2">
    <source>
        <dbReference type="ARBA" id="ARBA00022692"/>
    </source>
</evidence>
<dbReference type="EMBL" id="JAKELL010000049">
    <property type="protein sequence ID" value="KAH8987213.1"/>
    <property type="molecule type" value="Genomic_DNA"/>
</dbReference>
<gene>
    <name evidence="8" type="ORF">EDB92DRAFT_1818055</name>
</gene>
<feature type="transmembrane region" description="Helical" evidence="6">
    <location>
        <begin position="268"/>
        <end position="288"/>
    </location>
</feature>
<dbReference type="InterPro" id="IPR000620">
    <property type="entry name" value="EamA_dom"/>
</dbReference>
<dbReference type="Gene3D" id="1.10.3730.20">
    <property type="match status" value="1"/>
</dbReference>
<protein>
    <recommendedName>
        <fullName evidence="7">EamA domain-containing protein</fullName>
    </recommendedName>
</protein>
<dbReference type="Pfam" id="PF00892">
    <property type="entry name" value="EamA"/>
    <property type="match status" value="2"/>
</dbReference>
<sequence length="395" mass="43085">MALGPVQLVSSISQRLPFLVMAAARPLFNSVPRVSSPIPDEASPLLKPRRTHAHRQTISERWRTAWSSFLDDNSGLLLVVASQFFFSAMGVAVKWLIDLDDPVPTLELILVRMKIPDPFFGPKGLRALLVLRGLTGFFSLAGMYFSLQYLSLSDATVLTFIAPILTSFSGAVFLKESLSFRETLSGLCSFLGVVLIARPQFLFGSQAFSDPSEELVTPAQRMTSIASEGSRSLPAWSPFSVRLENGHIFSNLLISSLHNVPLVVPTRFLWLAMMFVVGILGLIGQALLTMGLQRETAGRSALAIYSSIVFAIVFEFIFSRTTPSPLSVIGTLIILTKKRPVTKPDSAPERPALNQDDDLEAISGGHPHKRVEIFSCTPATPAESAAREGKAMLPD</sequence>
<keyword evidence="2 6" id="KW-0812">Transmembrane</keyword>
<dbReference type="InterPro" id="IPR037185">
    <property type="entry name" value="EmrE-like"/>
</dbReference>
<evidence type="ECO:0000256" key="1">
    <source>
        <dbReference type="ARBA" id="ARBA00004141"/>
    </source>
</evidence>
<evidence type="ECO:0000313" key="8">
    <source>
        <dbReference type="EMBL" id="KAH8987213.1"/>
    </source>
</evidence>
<feature type="transmembrane region" description="Helical" evidence="6">
    <location>
        <begin position="76"/>
        <end position="97"/>
    </location>
</feature>
<feature type="region of interest" description="Disordered" evidence="5">
    <location>
        <begin position="341"/>
        <end position="365"/>
    </location>
</feature>